<accession>A0A6G5A2N8</accession>
<reference evidence="2" key="1">
    <citation type="submission" date="2020-03" db="EMBL/GenBank/DDBJ databases">
        <title>A transcriptome and proteome of the tick Rhipicephalus microplus shaped by the genetic composition of its hosts and developmental stage.</title>
        <authorList>
            <person name="Garcia G.R."/>
            <person name="Ribeiro J.M.C."/>
            <person name="Maruyama S.R."/>
            <person name="Gardinasse L.G."/>
            <person name="Nelson K."/>
            <person name="Ferreira B.R."/>
            <person name="Andrade T.G."/>
            <person name="Santos I.K.F.M."/>
        </authorList>
    </citation>
    <scope>NUCLEOTIDE SEQUENCE</scope>
    <source>
        <strain evidence="2">NSGR</strain>
        <tissue evidence="2">Salivary glands</tissue>
    </source>
</reference>
<dbReference type="AlphaFoldDB" id="A0A6G5A2N8"/>
<evidence type="ECO:0000256" key="1">
    <source>
        <dbReference type="SAM" id="SignalP"/>
    </source>
</evidence>
<dbReference type="VEuPathDB" id="VectorBase:LOC119179190"/>
<keyword evidence="1" id="KW-0732">Signal</keyword>
<name>A0A6G5A2N8_RHIMP</name>
<feature type="chain" id="PRO_5026186970" evidence="1">
    <location>
        <begin position="20"/>
        <end position="157"/>
    </location>
</feature>
<evidence type="ECO:0000313" key="2">
    <source>
        <dbReference type="EMBL" id="NIE45234.1"/>
    </source>
</evidence>
<proteinExistence type="predicted"/>
<dbReference type="EMBL" id="GIKN01002961">
    <property type="protein sequence ID" value="NIE45234.1"/>
    <property type="molecule type" value="Transcribed_RNA"/>
</dbReference>
<feature type="signal peptide" evidence="1">
    <location>
        <begin position="1"/>
        <end position="19"/>
    </location>
</feature>
<organism evidence="2">
    <name type="scientific">Rhipicephalus microplus</name>
    <name type="common">Cattle tick</name>
    <name type="synonym">Boophilus microplus</name>
    <dbReference type="NCBI Taxonomy" id="6941"/>
    <lineage>
        <taxon>Eukaryota</taxon>
        <taxon>Metazoa</taxon>
        <taxon>Ecdysozoa</taxon>
        <taxon>Arthropoda</taxon>
        <taxon>Chelicerata</taxon>
        <taxon>Arachnida</taxon>
        <taxon>Acari</taxon>
        <taxon>Parasitiformes</taxon>
        <taxon>Ixodida</taxon>
        <taxon>Ixodoidea</taxon>
        <taxon>Ixodidae</taxon>
        <taxon>Rhipicephalinae</taxon>
        <taxon>Rhipicephalus</taxon>
        <taxon>Boophilus</taxon>
    </lineage>
</organism>
<sequence length="157" mass="17769">MRLCLFHALFTFIFMLALSASKEMALESSFCTVNSSTTHNCVNTTWIPKECTVWNGPGTFCVNRTLNPTLCRDRVSLEFIESPINDSDASFAELTDPSYPGNTPSDTSYYVLYDNEFDFILSADTDWCEGTEFDVSSDMELHAADRIDRVKETRHCV</sequence>
<protein>
    <submittedName>
        <fullName evidence="2">Putative lipocalin</fullName>
    </submittedName>
</protein>
<dbReference type="OrthoDB" id="10517098at2759"/>